<organism evidence="1 2">
    <name type="scientific">Portunus trituberculatus</name>
    <name type="common">Swimming crab</name>
    <name type="synonym">Neptunus trituberculatus</name>
    <dbReference type="NCBI Taxonomy" id="210409"/>
    <lineage>
        <taxon>Eukaryota</taxon>
        <taxon>Metazoa</taxon>
        <taxon>Ecdysozoa</taxon>
        <taxon>Arthropoda</taxon>
        <taxon>Crustacea</taxon>
        <taxon>Multicrustacea</taxon>
        <taxon>Malacostraca</taxon>
        <taxon>Eumalacostraca</taxon>
        <taxon>Eucarida</taxon>
        <taxon>Decapoda</taxon>
        <taxon>Pleocyemata</taxon>
        <taxon>Brachyura</taxon>
        <taxon>Eubrachyura</taxon>
        <taxon>Portunoidea</taxon>
        <taxon>Portunidae</taxon>
        <taxon>Portuninae</taxon>
        <taxon>Portunus</taxon>
    </lineage>
</organism>
<reference evidence="1 2" key="1">
    <citation type="submission" date="2019-05" db="EMBL/GenBank/DDBJ databases">
        <title>Another draft genome of Portunus trituberculatus and its Hox gene families provides insights of decapod evolution.</title>
        <authorList>
            <person name="Jeong J.-H."/>
            <person name="Song I."/>
            <person name="Kim S."/>
            <person name="Choi T."/>
            <person name="Kim D."/>
            <person name="Ryu S."/>
            <person name="Kim W."/>
        </authorList>
    </citation>
    <scope>NUCLEOTIDE SEQUENCE [LARGE SCALE GENOMIC DNA]</scope>
    <source>
        <tissue evidence="1">Muscle</tissue>
    </source>
</reference>
<dbReference type="Proteomes" id="UP000324222">
    <property type="component" value="Unassembled WGS sequence"/>
</dbReference>
<evidence type="ECO:0000313" key="1">
    <source>
        <dbReference type="EMBL" id="MPC93912.1"/>
    </source>
</evidence>
<comment type="caution">
    <text evidence="1">The sequence shown here is derived from an EMBL/GenBank/DDBJ whole genome shotgun (WGS) entry which is preliminary data.</text>
</comment>
<dbReference type="AlphaFoldDB" id="A0A5B7JCI3"/>
<dbReference type="EMBL" id="VSRR010096571">
    <property type="protein sequence ID" value="MPC93912.1"/>
    <property type="molecule type" value="Genomic_DNA"/>
</dbReference>
<accession>A0A5B7JCI3</accession>
<name>A0A5B7JCI3_PORTR</name>
<protein>
    <submittedName>
        <fullName evidence="1">Uncharacterized protein</fullName>
    </submittedName>
</protein>
<gene>
    <name evidence="1" type="ORF">E2C01_089059</name>
</gene>
<proteinExistence type="predicted"/>
<sequence length="61" mass="6640">MVLYITQTLTSAGNHVAEDMTQQAFLVMLGDLSECEGAKGAPLNTLLNADINRDDVSWRSI</sequence>
<keyword evidence="2" id="KW-1185">Reference proteome</keyword>
<evidence type="ECO:0000313" key="2">
    <source>
        <dbReference type="Proteomes" id="UP000324222"/>
    </source>
</evidence>